<feature type="region of interest" description="Disordered" evidence="1">
    <location>
        <begin position="271"/>
        <end position="331"/>
    </location>
</feature>
<name>A0A6A5SNX5_9PLEO</name>
<dbReference type="AlphaFoldDB" id="A0A6A5SNX5"/>
<dbReference type="SMART" id="SM00384">
    <property type="entry name" value="AT_hook"/>
    <property type="match status" value="6"/>
</dbReference>
<feature type="region of interest" description="Disordered" evidence="1">
    <location>
        <begin position="1"/>
        <end position="221"/>
    </location>
</feature>
<organism evidence="2 3">
    <name type="scientific">Clathrospora elynae</name>
    <dbReference type="NCBI Taxonomy" id="706981"/>
    <lineage>
        <taxon>Eukaryota</taxon>
        <taxon>Fungi</taxon>
        <taxon>Dikarya</taxon>
        <taxon>Ascomycota</taxon>
        <taxon>Pezizomycotina</taxon>
        <taxon>Dothideomycetes</taxon>
        <taxon>Pleosporomycetidae</taxon>
        <taxon>Pleosporales</taxon>
        <taxon>Diademaceae</taxon>
        <taxon>Clathrospora</taxon>
    </lineage>
</organism>
<sequence length="381" mass="40807">MPPKARANVLRGAGRPQRAAASAPAPVVTPAKRGRPAKADAVEVAAEPPKKRGRPAKAEKPAAAVEEDAPKKRGRGRPSLAAAPEPVIEEAVPKKRGGRARKVQALVEEAPASKKRLGRPCKKAAVAEDDAPATPERGRHAKAAVFNPNGVAGSAHVVKRSSARTKATNTVASLPRLDTRVQPKLRTRLPPIPKAIKPAKRGRPAKAAVKAPAPKKTAGRKAFKAVFTKATEPAKPVAPRKIRGHTVRQIPDKFLADVDQFLQDLLEAQSPHDAPTEEEEETQEGTNIVAEDMQFTSETVCGNDQDGDLVSSEQDRDQYQDEEEHNDDAAAQVDMQEEEGLQATAVQGKDYEDELPEETLELVEGVEVERCVADMGYGGCA</sequence>
<proteinExistence type="predicted"/>
<protein>
    <submittedName>
        <fullName evidence="2">Uncharacterized protein</fullName>
    </submittedName>
</protein>
<evidence type="ECO:0000313" key="3">
    <source>
        <dbReference type="Proteomes" id="UP000800038"/>
    </source>
</evidence>
<feature type="compositionally biased region" description="Low complexity" evidence="1">
    <location>
        <begin position="205"/>
        <end position="216"/>
    </location>
</feature>
<feature type="compositionally biased region" description="Low complexity" evidence="1">
    <location>
        <begin position="81"/>
        <end position="90"/>
    </location>
</feature>
<gene>
    <name evidence="2" type="ORF">EJ02DRAFT_454345</name>
</gene>
<dbReference type="GO" id="GO:0003677">
    <property type="term" value="F:DNA binding"/>
    <property type="evidence" value="ECO:0007669"/>
    <property type="project" value="InterPro"/>
</dbReference>
<dbReference type="PRINTS" id="PR00929">
    <property type="entry name" value="ATHOOK"/>
</dbReference>
<reference evidence="2" key="1">
    <citation type="journal article" date="2020" name="Stud. Mycol.">
        <title>101 Dothideomycetes genomes: a test case for predicting lifestyles and emergence of pathogens.</title>
        <authorList>
            <person name="Haridas S."/>
            <person name="Albert R."/>
            <person name="Binder M."/>
            <person name="Bloem J."/>
            <person name="Labutti K."/>
            <person name="Salamov A."/>
            <person name="Andreopoulos B."/>
            <person name="Baker S."/>
            <person name="Barry K."/>
            <person name="Bills G."/>
            <person name="Bluhm B."/>
            <person name="Cannon C."/>
            <person name="Castanera R."/>
            <person name="Culley D."/>
            <person name="Daum C."/>
            <person name="Ezra D."/>
            <person name="Gonzalez J."/>
            <person name="Henrissat B."/>
            <person name="Kuo A."/>
            <person name="Liang C."/>
            <person name="Lipzen A."/>
            <person name="Lutzoni F."/>
            <person name="Magnuson J."/>
            <person name="Mondo S."/>
            <person name="Nolan M."/>
            <person name="Ohm R."/>
            <person name="Pangilinan J."/>
            <person name="Park H.-J."/>
            <person name="Ramirez L."/>
            <person name="Alfaro M."/>
            <person name="Sun H."/>
            <person name="Tritt A."/>
            <person name="Yoshinaga Y."/>
            <person name="Zwiers L.-H."/>
            <person name="Turgeon B."/>
            <person name="Goodwin S."/>
            <person name="Spatafora J."/>
            <person name="Crous P."/>
            <person name="Grigoriev I."/>
        </authorList>
    </citation>
    <scope>NUCLEOTIDE SEQUENCE</scope>
    <source>
        <strain evidence="2">CBS 161.51</strain>
    </source>
</reference>
<keyword evidence="3" id="KW-1185">Reference proteome</keyword>
<dbReference type="OrthoDB" id="3798269at2759"/>
<evidence type="ECO:0000313" key="2">
    <source>
        <dbReference type="EMBL" id="KAF1942325.1"/>
    </source>
</evidence>
<dbReference type="Proteomes" id="UP000800038">
    <property type="component" value="Unassembled WGS sequence"/>
</dbReference>
<feature type="compositionally biased region" description="Basic residues" evidence="1">
    <location>
        <begin position="113"/>
        <end position="122"/>
    </location>
</feature>
<dbReference type="InterPro" id="IPR017956">
    <property type="entry name" value="AT_hook_DNA-bd_motif"/>
</dbReference>
<dbReference type="EMBL" id="ML976036">
    <property type="protein sequence ID" value="KAF1942325.1"/>
    <property type="molecule type" value="Genomic_DNA"/>
</dbReference>
<evidence type="ECO:0000256" key="1">
    <source>
        <dbReference type="SAM" id="MobiDB-lite"/>
    </source>
</evidence>
<feature type="compositionally biased region" description="Low complexity" evidence="1">
    <location>
        <begin position="12"/>
        <end position="31"/>
    </location>
</feature>
<accession>A0A6A5SNX5</accession>